<dbReference type="Gene3D" id="2.40.50.100">
    <property type="match status" value="1"/>
</dbReference>
<dbReference type="InterPro" id="IPR050093">
    <property type="entry name" value="ABC_SmlMolc_Importer"/>
</dbReference>
<dbReference type="SUPFAM" id="SSF50331">
    <property type="entry name" value="MOP-like"/>
    <property type="match status" value="1"/>
</dbReference>
<feature type="domain" description="ABC transporter" evidence="8">
    <location>
        <begin position="6"/>
        <end position="238"/>
    </location>
</feature>
<organism evidence="9 10">
    <name type="scientific">Candidatus Borreliella tachyglossi</name>
    <dbReference type="NCBI Taxonomy" id="1964448"/>
    <lineage>
        <taxon>Bacteria</taxon>
        <taxon>Pseudomonadati</taxon>
        <taxon>Spirochaetota</taxon>
        <taxon>Spirochaetia</taxon>
        <taxon>Spirochaetales</taxon>
        <taxon>Borreliaceae</taxon>
        <taxon>Borreliella</taxon>
    </lineage>
</organism>
<dbReference type="InterPro" id="IPR017871">
    <property type="entry name" value="ABC_transporter-like_CS"/>
</dbReference>
<dbReference type="GO" id="GO:0005524">
    <property type="term" value="F:ATP binding"/>
    <property type="evidence" value="ECO:0007669"/>
    <property type="project" value="UniProtKB-KW"/>
</dbReference>
<dbReference type="FunFam" id="3.40.50.300:FF:000042">
    <property type="entry name" value="Maltose/maltodextrin ABC transporter, ATP-binding protein"/>
    <property type="match status" value="1"/>
</dbReference>
<dbReference type="InterPro" id="IPR003593">
    <property type="entry name" value="AAA+_ATPase"/>
</dbReference>
<keyword evidence="1 7" id="KW-0813">Transport</keyword>
<evidence type="ECO:0000256" key="2">
    <source>
        <dbReference type="ARBA" id="ARBA00022475"/>
    </source>
</evidence>
<keyword evidence="5 7" id="KW-1278">Translocase</keyword>
<accession>A0A2S1LXJ2</accession>
<protein>
    <recommendedName>
        <fullName evidence="7">Spermidine/putrescine import ATP-binding protein PotA</fullName>
        <ecNumber evidence="7">7.6.2.11</ecNumber>
    </recommendedName>
</protein>
<dbReference type="InterPro" id="IPR005893">
    <property type="entry name" value="PotA-like"/>
</dbReference>
<dbReference type="InterPro" id="IPR012340">
    <property type="entry name" value="NA-bd_OB-fold"/>
</dbReference>
<comment type="function">
    <text evidence="7">Part of the ABC transporter complex PotABCD involved in spermidine/putrescine import. Responsible for energy coupling to the transport system.</text>
</comment>
<dbReference type="EC" id="7.6.2.11" evidence="7"/>
<comment type="subunit">
    <text evidence="7">The complex is composed of two ATP-binding proteins (PotA), two transmembrane proteins (PotB and PotC) and a solute-binding protein (PotD).</text>
</comment>
<comment type="similarity">
    <text evidence="7">Belongs to the ABC transporter superfamily. Spermidine/putrescine importer (TC 3.A.1.11.1) family.</text>
</comment>
<keyword evidence="3 7" id="KW-0547">Nucleotide-binding</keyword>
<evidence type="ECO:0000259" key="8">
    <source>
        <dbReference type="PROSITE" id="PS50893"/>
    </source>
</evidence>
<keyword evidence="10" id="KW-1185">Reference proteome</keyword>
<sequence length="348" mass="39777">MNSYILEIKDLSHYYTDSSNKTLDTINLKIKTNEFITLLGPSGCGKTTLIKILGGFLNPNEGETYFLSKEISKITPNKREINTVFQNYALFPHMNVFDNISFGLRMKKTNKNLIKEKVKVALSLIGMQKYAYRNINELSGGQKQRVAIARAIVMEPKLLLLDEPLSALDLKMRQEMQRELKKFQRKLGITFIYVTHDQEEALTMSDRIVVMNEGVILQIGTPEEIYNEPKTKFVADFIGESNIFDGTYEKEFVVNMFGKDFKCLDKGFKNKESVDLVIRPEDVKILPKGKGHLSGVITSAIFQGVHYEMTLAINKSNWLVQSTKLTKVGEEVDIFLEPDDIHVMRKEQ</sequence>
<dbReference type="NCBIfam" id="TIGR01187">
    <property type="entry name" value="potA"/>
    <property type="match status" value="1"/>
</dbReference>
<evidence type="ECO:0000256" key="1">
    <source>
        <dbReference type="ARBA" id="ARBA00022448"/>
    </source>
</evidence>
<dbReference type="OrthoDB" id="9802264at2"/>
<keyword evidence="4 7" id="KW-0067">ATP-binding</keyword>
<name>A0A2S1LXJ2_9SPIR</name>
<evidence type="ECO:0000256" key="7">
    <source>
        <dbReference type="RuleBase" id="RU364083"/>
    </source>
</evidence>
<dbReference type="InterPro" id="IPR008995">
    <property type="entry name" value="Mo/tungstate-bd_C_term_dom"/>
</dbReference>
<evidence type="ECO:0000313" key="10">
    <source>
        <dbReference type="Proteomes" id="UP000244655"/>
    </source>
</evidence>
<dbReference type="PROSITE" id="PS00211">
    <property type="entry name" value="ABC_TRANSPORTER_1"/>
    <property type="match status" value="1"/>
</dbReference>
<dbReference type="AlphaFoldDB" id="A0A2S1LXJ2"/>
<dbReference type="PANTHER" id="PTHR42781:SF4">
    <property type="entry name" value="SPERMIDINE_PUTRESCINE IMPORT ATP-BINDING PROTEIN POTA"/>
    <property type="match status" value="1"/>
</dbReference>
<dbReference type="GO" id="GO:0016887">
    <property type="term" value="F:ATP hydrolysis activity"/>
    <property type="evidence" value="ECO:0007669"/>
    <property type="project" value="InterPro"/>
</dbReference>
<reference evidence="9 10" key="1">
    <citation type="submission" date="2018-01" db="EMBL/GenBank/DDBJ databases">
        <title>Genome sequence of Borrelia tachyglossi.</title>
        <authorList>
            <person name="Gofton A.W."/>
        </authorList>
    </citation>
    <scope>NUCLEOTIDE SEQUENCE [LARGE SCALE GENOMIC DNA]</scope>
    <source>
        <strain evidence="9 10">Bc-F10-1268</strain>
    </source>
</reference>
<evidence type="ECO:0000256" key="6">
    <source>
        <dbReference type="ARBA" id="ARBA00023136"/>
    </source>
</evidence>
<dbReference type="PROSITE" id="PS50893">
    <property type="entry name" value="ABC_TRANSPORTER_2"/>
    <property type="match status" value="1"/>
</dbReference>
<dbReference type="GO" id="GO:0043190">
    <property type="term" value="C:ATP-binding cassette (ABC) transporter complex"/>
    <property type="evidence" value="ECO:0007669"/>
    <property type="project" value="InterPro"/>
</dbReference>
<dbReference type="SUPFAM" id="SSF52540">
    <property type="entry name" value="P-loop containing nucleoside triphosphate hydrolases"/>
    <property type="match status" value="1"/>
</dbReference>
<keyword evidence="2 7" id="KW-1003">Cell membrane</keyword>
<dbReference type="SMART" id="SM00382">
    <property type="entry name" value="AAA"/>
    <property type="match status" value="1"/>
</dbReference>
<dbReference type="Proteomes" id="UP000244655">
    <property type="component" value="Chromosome"/>
</dbReference>
<dbReference type="InterPro" id="IPR027417">
    <property type="entry name" value="P-loop_NTPase"/>
</dbReference>
<evidence type="ECO:0000313" key="9">
    <source>
        <dbReference type="EMBL" id="AWG42996.1"/>
    </source>
</evidence>
<dbReference type="PANTHER" id="PTHR42781">
    <property type="entry name" value="SPERMIDINE/PUTRESCINE IMPORT ATP-BINDING PROTEIN POTA"/>
    <property type="match status" value="1"/>
</dbReference>
<proteinExistence type="inferred from homology"/>
<dbReference type="Gene3D" id="2.40.50.140">
    <property type="entry name" value="Nucleic acid-binding proteins"/>
    <property type="match status" value="1"/>
</dbReference>
<comment type="catalytic activity">
    <reaction evidence="7">
        <text>ATP + H2O + polyamine-[polyamine-binding protein]Side 1 = ADP + phosphate + polyamineSide 2 + [polyamine-binding protein]Side 1.</text>
        <dbReference type="EC" id="7.6.2.11"/>
    </reaction>
</comment>
<dbReference type="Pfam" id="PF00005">
    <property type="entry name" value="ABC_tran"/>
    <property type="match status" value="1"/>
</dbReference>
<evidence type="ECO:0000256" key="5">
    <source>
        <dbReference type="ARBA" id="ARBA00022967"/>
    </source>
</evidence>
<dbReference type="InterPro" id="IPR003439">
    <property type="entry name" value="ABC_transporter-like_ATP-bd"/>
</dbReference>
<dbReference type="Gene3D" id="3.40.50.300">
    <property type="entry name" value="P-loop containing nucleotide triphosphate hydrolases"/>
    <property type="match status" value="1"/>
</dbReference>
<gene>
    <name evidence="7" type="primary">potA</name>
    <name evidence="9" type="ORF">CR532_03360</name>
</gene>
<dbReference type="EMBL" id="CP025785">
    <property type="protein sequence ID" value="AWG42996.1"/>
    <property type="molecule type" value="Genomic_DNA"/>
</dbReference>
<keyword evidence="6 7" id="KW-0472">Membrane</keyword>
<dbReference type="GO" id="GO:0015417">
    <property type="term" value="F:ABC-type polyamine transporter activity"/>
    <property type="evidence" value="ECO:0007669"/>
    <property type="project" value="UniProtKB-EC"/>
</dbReference>
<dbReference type="RefSeq" id="WP_108729395.1">
    <property type="nucleotide sequence ID" value="NZ_CP025785.1"/>
</dbReference>
<dbReference type="Pfam" id="PF08402">
    <property type="entry name" value="TOBE_2"/>
    <property type="match status" value="1"/>
</dbReference>
<evidence type="ECO:0000256" key="4">
    <source>
        <dbReference type="ARBA" id="ARBA00022840"/>
    </source>
</evidence>
<evidence type="ECO:0000256" key="3">
    <source>
        <dbReference type="ARBA" id="ARBA00022741"/>
    </source>
</evidence>
<dbReference type="InterPro" id="IPR013611">
    <property type="entry name" value="Transp-assoc_OB_typ2"/>
</dbReference>